<evidence type="ECO:0000259" key="1">
    <source>
        <dbReference type="PROSITE" id="PS50164"/>
    </source>
</evidence>
<dbReference type="InterPro" id="IPR058912">
    <property type="entry name" value="HTH_animal"/>
</dbReference>
<feature type="domain" description="Reverse transcriptase" evidence="2">
    <location>
        <begin position="219"/>
        <end position="483"/>
    </location>
</feature>
<evidence type="ECO:0000259" key="2">
    <source>
        <dbReference type="PROSITE" id="PS50878"/>
    </source>
</evidence>
<protein>
    <recommendedName>
        <fullName evidence="5">Reverse transcriptase domain-containing protein</fullName>
    </recommendedName>
</protein>
<accession>A0ABN9LWA7</accession>
<evidence type="ECO:0000313" key="4">
    <source>
        <dbReference type="Proteomes" id="UP001176940"/>
    </source>
</evidence>
<sequence length="769" mass="88407">MRCPPLIECRPKNGATLCSGRAGLKPEESLTGSGAVLQKGLSFCPSYKFDTFTMDMDLHRFYRRLRLLVHFDSSEATPVTTSDSPRSLISSHSLGLRNRSTYRPPRSSHAVEAFIGIIEQSFSQLRQDIETHKLHTSTNLSAPDFQALQTLRNDKEIIIKPADKGGAIVIMNKSEYTKEIYRQLRDDTIYRPLPGDPTIMTRNLIKDTLDPYVEKGVIDGKTKEYLTKDFPITPVFYILPKIHKNLEHPPGRPIVASTESILSPLAIFLEKVLTPLIRSSPSFLLDTGDFLRQLRNLDPLPTDLLLVSLDVKDLYTSIPHAQGILSVRHLLTNSSLHPDVINLCLDLLTIVLTRNFFMFEDQFYLQIKGTAMGSNVAPPYANSYMALFEEEIVYPDPLFQAHCPFWRRYIDDVFCLWTGTSQTLDLFLHTLNTAWPGLMFTMTSSTEKVSFLDTLIFRDEQGNLKTDLYTKSTDRNSLLHYSSLHPVATKKSIPRSQFTRVQRIVTDPDLLQTRTDEMFLKFRERGYPVDLLTEAITPRVTKRPLNNKRVPFVHMYHPYVHILHHKIRRHWNLLRTAHPQIPEFQDHFLPCYKRPTNIRDTLIRADLGTNKDNTQRFLTQPKHGTFPCLHCNQCNSVIKGDTFHHPHSGKRYNIKGFFTCDSSFVIYAIKCPCGLLYIGETTQPIRSRISKHKSTIRCQNLLLPLPSHFVSKGHNISQLRFQVLEHIPVQRRGGNRIHLLKKKEAYWIHELQTLSPKGLNREYDPLAFI</sequence>
<organism evidence="3 4">
    <name type="scientific">Ranitomeya imitator</name>
    <name type="common">mimic poison frog</name>
    <dbReference type="NCBI Taxonomy" id="111125"/>
    <lineage>
        <taxon>Eukaryota</taxon>
        <taxon>Metazoa</taxon>
        <taxon>Chordata</taxon>
        <taxon>Craniata</taxon>
        <taxon>Vertebrata</taxon>
        <taxon>Euteleostomi</taxon>
        <taxon>Amphibia</taxon>
        <taxon>Batrachia</taxon>
        <taxon>Anura</taxon>
        <taxon>Neobatrachia</taxon>
        <taxon>Hyloidea</taxon>
        <taxon>Dendrobatidae</taxon>
        <taxon>Dendrobatinae</taxon>
        <taxon>Ranitomeya</taxon>
    </lineage>
</organism>
<dbReference type="PROSITE" id="PS50878">
    <property type="entry name" value="RT_POL"/>
    <property type="match status" value="1"/>
</dbReference>
<dbReference type="InterPro" id="IPR000305">
    <property type="entry name" value="GIY-YIG_endonuc"/>
</dbReference>
<dbReference type="Proteomes" id="UP001176940">
    <property type="component" value="Unassembled WGS sequence"/>
</dbReference>
<keyword evidence="4" id="KW-1185">Reference proteome</keyword>
<name>A0ABN9LWA7_9NEOB</name>
<feature type="domain" description="GIY-YIG" evidence="1">
    <location>
        <begin position="662"/>
        <end position="761"/>
    </location>
</feature>
<dbReference type="PANTHER" id="PTHR21301">
    <property type="entry name" value="REVERSE TRANSCRIPTASE"/>
    <property type="match status" value="1"/>
</dbReference>
<evidence type="ECO:0008006" key="5">
    <source>
        <dbReference type="Google" id="ProtNLM"/>
    </source>
</evidence>
<dbReference type="EMBL" id="CAUEEQ010035030">
    <property type="protein sequence ID" value="CAJ0952470.1"/>
    <property type="molecule type" value="Genomic_DNA"/>
</dbReference>
<dbReference type="InterPro" id="IPR035901">
    <property type="entry name" value="GIY-YIG_endonuc_sf"/>
</dbReference>
<dbReference type="Pfam" id="PF26215">
    <property type="entry name" value="HTH_animal"/>
    <property type="match status" value="1"/>
</dbReference>
<dbReference type="PROSITE" id="PS50164">
    <property type="entry name" value="GIY_YIG"/>
    <property type="match status" value="1"/>
</dbReference>
<gene>
    <name evidence="3" type="ORF">RIMI_LOCUS13894009</name>
</gene>
<dbReference type="Gene3D" id="3.40.1440.10">
    <property type="entry name" value="GIY-YIG endonuclease"/>
    <property type="match status" value="1"/>
</dbReference>
<comment type="caution">
    <text evidence="3">The sequence shown here is derived from an EMBL/GenBank/DDBJ whole genome shotgun (WGS) entry which is preliminary data.</text>
</comment>
<dbReference type="CDD" id="cd10442">
    <property type="entry name" value="GIY-YIG_PLEs"/>
    <property type="match status" value="1"/>
</dbReference>
<dbReference type="InterPro" id="IPR000477">
    <property type="entry name" value="RT_dom"/>
</dbReference>
<reference evidence="3" key="1">
    <citation type="submission" date="2023-07" db="EMBL/GenBank/DDBJ databases">
        <authorList>
            <person name="Stuckert A."/>
        </authorList>
    </citation>
    <scope>NUCLEOTIDE SEQUENCE</scope>
</reference>
<evidence type="ECO:0000313" key="3">
    <source>
        <dbReference type="EMBL" id="CAJ0952470.1"/>
    </source>
</evidence>
<proteinExistence type="predicted"/>
<dbReference type="PANTHER" id="PTHR21301:SF12">
    <property type="match status" value="1"/>
</dbReference>